<proteinExistence type="predicted"/>
<sequence length="99" mass="11807">MNWKLLFNWSALRYMFDWTPAAVKAPRPYYKNVKHGQRVLCGYVVEVQYLYHGVRLILFTVERHTSLANKQQVLLDAVHFYRGVKQAVIVARKKQKQKR</sequence>
<comment type="caution">
    <text evidence="1">The sequence shown here is derived from an EMBL/GenBank/DDBJ whole genome shotgun (WGS) entry which is preliminary data.</text>
</comment>
<dbReference type="AlphaFoldDB" id="A0A9D9DI41"/>
<reference evidence="1" key="2">
    <citation type="journal article" date="2021" name="PeerJ">
        <title>Extensive microbial diversity within the chicken gut microbiome revealed by metagenomics and culture.</title>
        <authorList>
            <person name="Gilroy R."/>
            <person name="Ravi A."/>
            <person name="Getino M."/>
            <person name="Pursley I."/>
            <person name="Horton D.L."/>
            <person name="Alikhan N.F."/>
            <person name="Baker D."/>
            <person name="Gharbi K."/>
            <person name="Hall N."/>
            <person name="Watson M."/>
            <person name="Adriaenssens E.M."/>
            <person name="Foster-Nyarko E."/>
            <person name="Jarju S."/>
            <person name="Secka A."/>
            <person name="Antonio M."/>
            <person name="Oren A."/>
            <person name="Chaudhuri R.R."/>
            <person name="La Ragione R."/>
            <person name="Hildebrand F."/>
            <person name="Pallen M.J."/>
        </authorList>
    </citation>
    <scope>NUCLEOTIDE SEQUENCE</scope>
    <source>
        <strain evidence="1">8207</strain>
    </source>
</reference>
<evidence type="ECO:0000313" key="1">
    <source>
        <dbReference type="EMBL" id="MBO8425684.1"/>
    </source>
</evidence>
<accession>A0A9D9DI41</accession>
<dbReference type="EMBL" id="JADINC010000073">
    <property type="protein sequence ID" value="MBO8425684.1"/>
    <property type="molecule type" value="Genomic_DNA"/>
</dbReference>
<name>A0A9D9DI41_9PROT</name>
<evidence type="ECO:0000313" key="2">
    <source>
        <dbReference type="Proteomes" id="UP000823630"/>
    </source>
</evidence>
<gene>
    <name evidence="1" type="ORF">IAC69_04385</name>
</gene>
<organism evidence="1 2">
    <name type="scientific">Candidatus Enterousia avistercoris</name>
    <dbReference type="NCBI Taxonomy" id="2840788"/>
    <lineage>
        <taxon>Bacteria</taxon>
        <taxon>Pseudomonadati</taxon>
        <taxon>Pseudomonadota</taxon>
        <taxon>Alphaproteobacteria</taxon>
        <taxon>Candidatus Enterousia</taxon>
    </lineage>
</organism>
<protein>
    <submittedName>
        <fullName evidence="1">Uncharacterized protein</fullName>
    </submittedName>
</protein>
<dbReference type="Proteomes" id="UP000823630">
    <property type="component" value="Unassembled WGS sequence"/>
</dbReference>
<reference evidence="1" key="1">
    <citation type="submission" date="2020-10" db="EMBL/GenBank/DDBJ databases">
        <authorList>
            <person name="Gilroy R."/>
        </authorList>
    </citation>
    <scope>NUCLEOTIDE SEQUENCE</scope>
    <source>
        <strain evidence="1">8207</strain>
    </source>
</reference>